<feature type="transmembrane region" description="Helical" evidence="1">
    <location>
        <begin position="12"/>
        <end position="34"/>
    </location>
</feature>
<gene>
    <name evidence="3" type="ORF">SAMN05421680_102271</name>
    <name evidence="2" type="ORF">Xmau_00677</name>
</gene>
<evidence type="ECO:0000313" key="3">
    <source>
        <dbReference type="EMBL" id="SFI61933.1"/>
    </source>
</evidence>
<dbReference type="EMBL" id="NITY01000001">
    <property type="protein sequence ID" value="PHM46269.1"/>
    <property type="molecule type" value="Genomic_DNA"/>
</dbReference>
<organism evidence="3 4">
    <name type="scientific">Xenorhabdus mauleonii</name>
    <dbReference type="NCBI Taxonomy" id="351675"/>
    <lineage>
        <taxon>Bacteria</taxon>
        <taxon>Pseudomonadati</taxon>
        <taxon>Pseudomonadota</taxon>
        <taxon>Gammaproteobacteria</taxon>
        <taxon>Enterobacterales</taxon>
        <taxon>Morganellaceae</taxon>
        <taxon>Xenorhabdus</taxon>
    </lineage>
</organism>
<accession>A0A1I3JNV6</accession>
<keyword evidence="1" id="KW-0472">Membrane</keyword>
<feature type="transmembrane region" description="Helical" evidence="1">
    <location>
        <begin position="168"/>
        <end position="189"/>
    </location>
</feature>
<protein>
    <submittedName>
        <fullName evidence="3">Uncharacterized protein</fullName>
    </submittedName>
</protein>
<keyword evidence="1" id="KW-1133">Transmembrane helix</keyword>
<keyword evidence="5" id="KW-1185">Reference proteome</keyword>
<proteinExistence type="predicted"/>
<evidence type="ECO:0000313" key="2">
    <source>
        <dbReference type="EMBL" id="PHM46269.1"/>
    </source>
</evidence>
<reference evidence="2 5" key="3">
    <citation type="journal article" date="2017" name="Nat. Microbiol.">
        <title>Natural product diversity associated with the nematode symbionts Photorhabdus and Xenorhabdus.</title>
        <authorList>
            <person name="Tobias N.J."/>
            <person name="Wolff H."/>
            <person name="Djahanschiri B."/>
            <person name="Grundmann F."/>
            <person name="Kronenwerth M."/>
            <person name="Shi Y.M."/>
            <person name="Simonyi S."/>
            <person name="Grun P."/>
            <person name="Shapiro-Ilan D."/>
            <person name="Pidot S.J."/>
            <person name="Stinear T.P."/>
            <person name="Ebersberger I."/>
            <person name="Bode H.B."/>
        </authorList>
    </citation>
    <scope>NUCLEOTIDE SEQUENCE [LARGE SCALE GENOMIC DNA]</scope>
    <source>
        <strain evidence="2 5">DSM 17908</strain>
    </source>
</reference>
<evidence type="ECO:0000313" key="4">
    <source>
        <dbReference type="Proteomes" id="UP000198919"/>
    </source>
</evidence>
<evidence type="ECO:0000313" key="5">
    <source>
        <dbReference type="Proteomes" id="UP000224607"/>
    </source>
</evidence>
<name>A0A1I3JNV6_9GAMM</name>
<feature type="transmembrane region" description="Helical" evidence="1">
    <location>
        <begin position="138"/>
        <end position="156"/>
    </location>
</feature>
<dbReference type="Proteomes" id="UP000224607">
    <property type="component" value="Unassembled WGS sequence"/>
</dbReference>
<keyword evidence="1" id="KW-0812">Transmembrane</keyword>
<sequence>MIEYIVKYGNDIVKVLGSIGTFVGIILSILKKLYADVSVFKERKANKYIKYLNQYDNYLDDLSKEYIKYEISSEIMFEITKIKSDKFRNIFIRLKENGLSSEYLDVLKKLKAYTVLDSGVVQVKTKSFYYVTYCFEKLFSAYFFILAFVVLIVFLFKGDEISNIIGSALNLFLVILSMGLLMGFGIYLLTLSPSKYQIQELNKELSKYKIDGESL</sequence>
<dbReference type="EMBL" id="FORG01000002">
    <property type="protein sequence ID" value="SFI61933.1"/>
    <property type="molecule type" value="Genomic_DNA"/>
</dbReference>
<dbReference type="OrthoDB" id="6443369at2"/>
<reference evidence="3" key="2">
    <citation type="submission" date="2016-10" db="EMBL/GenBank/DDBJ databases">
        <authorList>
            <person name="de Groot N.N."/>
        </authorList>
    </citation>
    <scope>NUCLEOTIDE SEQUENCE [LARGE SCALE GENOMIC DNA]</scope>
    <source>
        <strain evidence="3">DSM 17908</strain>
    </source>
</reference>
<reference evidence="4" key="1">
    <citation type="submission" date="2016-10" db="EMBL/GenBank/DDBJ databases">
        <authorList>
            <person name="Varghese N."/>
            <person name="Submissions S."/>
        </authorList>
    </citation>
    <scope>NUCLEOTIDE SEQUENCE [LARGE SCALE GENOMIC DNA]</scope>
    <source>
        <strain evidence="4">DSM 17908</strain>
    </source>
</reference>
<evidence type="ECO:0000256" key="1">
    <source>
        <dbReference type="SAM" id="Phobius"/>
    </source>
</evidence>
<dbReference type="Proteomes" id="UP000198919">
    <property type="component" value="Unassembled WGS sequence"/>
</dbReference>
<dbReference type="RefSeq" id="WP_092507797.1">
    <property type="nucleotide sequence ID" value="NZ_CAWNQB010000001.1"/>
</dbReference>
<dbReference type="AlphaFoldDB" id="A0A1I3JNV6"/>